<dbReference type="EMBL" id="CP047491">
    <property type="protein sequence ID" value="QHQ37890.1"/>
    <property type="molecule type" value="Genomic_DNA"/>
</dbReference>
<evidence type="ECO:0000313" key="2">
    <source>
        <dbReference type="EMBL" id="MBB5211353.1"/>
    </source>
</evidence>
<sequence>MAGEQSAPNCATAKAPPQSLLERLSPAPRDLPALTCGCTTARQLKRWVTSYLQQNPMEDRAQRNAGTLRSLLTELTRWKATARHRLASLEVMRPIVLAHYQQLMNPLLDQVRQTPGAAQTQEQRRDLLTAVILFQHLAQAYSSVCVQLATAPPKLFARRLLAIALHRGIDGYRRQIFISNLFFLASPKGSWGRMQRLLQLAREQHVDRRRVSDRLADPVAGSLRWGKISQVYLQTALFASANPMQLATAEQLQLWQCCGRWAAKTSLLDTPRAGAQTLLASLKLDQPPIPAVRLQHSRVDRGHFTAPQGWSVDLNHPLQQLQRRLRHPGDIPTDMLQQVQSIWAGEKSRSGQRTPVNIRCQVVIGISAICHHLKLGNETAPEIAATFDASKSGATGGNSLVMDVDTVDFHSGRTLPSYEVSAQDSLDNLLPSAPSVSRSGNDKAARQRYQPIPATLLNTSSGGAGLRLPPNTQDRLRCGELAALWIKDRWEVALIRWQYGLPDQCRVGVEFFGGYTSAVQVHRRTRDGRRTDPMAGLLTGDAGLPPELVLPIPLFQSGDTVDIVNAGQTRTVTLHTQSLATGSLAIFEFS</sequence>
<protein>
    <recommendedName>
        <fullName evidence="6">GTPase</fullName>
    </recommendedName>
</protein>
<dbReference type="Proteomes" id="UP000464675">
    <property type="component" value="Chromosome"/>
</dbReference>
<name>A0A6P1T8A9_9GAMM</name>
<keyword evidence="4" id="KW-1185">Reference proteome</keyword>
<evidence type="ECO:0000256" key="1">
    <source>
        <dbReference type="SAM" id="MobiDB-lite"/>
    </source>
</evidence>
<dbReference type="AlphaFoldDB" id="A0A6P1T8A9"/>
<evidence type="ECO:0008006" key="6">
    <source>
        <dbReference type="Google" id="ProtNLM"/>
    </source>
</evidence>
<evidence type="ECO:0000313" key="3">
    <source>
        <dbReference type="EMBL" id="QHQ37890.1"/>
    </source>
</evidence>
<gene>
    <name evidence="3" type="ORF">GTQ55_02015</name>
    <name evidence="2" type="ORF">HNQ53_001571</name>
</gene>
<evidence type="ECO:0000313" key="4">
    <source>
        <dbReference type="Proteomes" id="UP000464675"/>
    </source>
</evidence>
<dbReference type="RefSeq" id="WP_161857227.1">
    <property type="nucleotide sequence ID" value="NZ_JACHHR010000002.1"/>
</dbReference>
<dbReference type="EMBL" id="JACHHR010000002">
    <property type="protein sequence ID" value="MBB5211353.1"/>
    <property type="molecule type" value="Genomic_DNA"/>
</dbReference>
<organism evidence="2 5">
    <name type="scientific">Microbulbifer hydrolyticus</name>
    <dbReference type="NCBI Taxonomy" id="48074"/>
    <lineage>
        <taxon>Bacteria</taxon>
        <taxon>Pseudomonadati</taxon>
        <taxon>Pseudomonadota</taxon>
        <taxon>Gammaproteobacteria</taxon>
        <taxon>Cellvibrionales</taxon>
        <taxon>Microbulbiferaceae</taxon>
        <taxon>Microbulbifer</taxon>
    </lineage>
</organism>
<reference evidence="3 4" key="1">
    <citation type="submission" date="2020-01" db="EMBL/GenBank/DDBJ databases">
        <title>The possibility of degradation of plastic by Microbulbifer hydrolyticus IRE-31.</title>
        <authorList>
            <person name="Liu L."/>
        </authorList>
    </citation>
    <scope>NUCLEOTIDE SEQUENCE [LARGE SCALE GENOMIC DNA]</scope>
    <source>
        <strain evidence="3 4">IRE-31</strain>
    </source>
</reference>
<feature type="region of interest" description="Disordered" evidence="1">
    <location>
        <begin position="1"/>
        <end position="26"/>
    </location>
</feature>
<dbReference type="Proteomes" id="UP000563601">
    <property type="component" value="Unassembled WGS sequence"/>
</dbReference>
<accession>A0A6P1T8A9</accession>
<evidence type="ECO:0000313" key="5">
    <source>
        <dbReference type="Proteomes" id="UP000563601"/>
    </source>
</evidence>
<dbReference type="OrthoDB" id="5724405at2"/>
<reference evidence="2 5" key="2">
    <citation type="submission" date="2020-08" db="EMBL/GenBank/DDBJ databases">
        <title>Genomic Encyclopedia of Type Strains, Phase IV (KMG-IV): sequencing the most valuable type-strain genomes for metagenomic binning, comparative biology and taxonomic classification.</title>
        <authorList>
            <person name="Goeker M."/>
        </authorList>
    </citation>
    <scope>NUCLEOTIDE SEQUENCE [LARGE SCALE GENOMIC DNA]</scope>
    <source>
        <strain evidence="2 5">DSM 11525</strain>
    </source>
</reference>
<proteinExistence type="predicted"/>